<dbReference type="Proteomes" id="UP000295733">
    <property type="component" value="Unassembled WGS sequence"/>
</dbReference>
<proteinExistence type="inferred from homology"/>
<evidence type="ECO:0000313" key="9">
    <source>
        <dbReference type="Proteomes" id="UP000295733"/>
    </source>
</evidence>
<organism evidence="8 9">
    <name type="scientific">Rhodovulum adriaticum</name>
    <name type="common">Rhodopseudomonas adriatica</name>
    <dbReference type="NCBI Taxonomy" id="35804"/>
    <lineage>
        <taxon>Bacteria</taxon>
        <taxon>Pseudomonadati</taxon>
        <taxon>Pseudomonadota</taxon>
        <taxon>Alphaproteobacteria</taxon>
        <taxon>Rhodobacterales</taxon>
        <taxon>Paracoccaceae</taxon>
        <taxon>Rhodovulum</taxon>
    </lineage>
</organism>
<dbReference type="CDD" id="cd02440">
    <property type="entry name" value="AdoMet_MTases"/>
    <property type="match status" value="1"/>
</dbReference>
<protein>
    <submittedName>
        <fullName evidence="8">Cyclopropane-fatty-acyl-phospholipid synthase</fullName>
    </submittedName>
</protein>
<dbReference type="Gene3D" id="3.40.50.150">
    <property type="entry name" value="Vaccinia Virus protein VP39"/>
    <property type="match status" value="1"/>
</dbReference>
<keyword evidence="2" id="KW-0489">Methyltransferase</keyword>
<dbReference type="InterPro" id="IPR057206">
    <property type="entry name" value="DUF7884"/>
</dbReference>
<evidence type="ECO:0000256" key="4">
    <source>
        <dbReference type="ARBA" id="ARBA00022691"/>
    </source>
</evidence>
<dbReference type="InterPro" id="IPR029063">
    <property type="entry name" value="SAM-dependent_MTases_sf"/>
</dbReference>
<dbReference type="GO" id="GO:0032259">
    <property type="term" value="P:methylation"/>
    <property type="evidence" value="ECO:0007669"/>
    <property type="project" value="UniProtKB-KW"/>
</dbReference>
<dbReference type="GO" id="GO:0008168">
    <property type="term" value="F:methyltransferase activity"/>
    <property type="evidence" value="ECO:0007669"/>
    <property type="project" value="UniProtKB-KW"/>
</dbReference>
<keyword evidence="5" id="KW-0443">Lipid metabolism</keyword>
<dbReference type="AlphaFoldDB" id="A0A4R2NMI2"/>
<dbReference type="InterPro" id="IPR003333">
    <property type="entry name" value="CMAS"/>
</dbReference>
<keyword evidence="4" id="KW-0949">S-adenosyl-L-methionine</keyword>
<dbReference type="EMBL" id="SLXL01000006">
    <property type="protein sequence ID" value="TCP22454.1"/>
    <property type="molecule type" value="Genomic_DNA"/>
</dbReference>
<comment type="caution">
    <text evidence="8">The sequence shown here is derived from an EMBL/GenBank/DDBJ whole genome shotgun (WGS) entry which is preliminary data.</text>
</comment>
<evidence type="ECO:0000256" key="2">
    <source>
        <dbReference type="ARBA" id="ARBA00022603"/>
    </source>
</evidence>
<dbReference type="Pfam" id="PF02353">
    <property type="entry name" value="CMAS"/>
    <property type="match status" value="1"/>
</dbReference>
<dbReference type="SUPFAM" id="SSF53335">
    <property type="entry name" value="S-adenosyl-L-methionine-dependent methyltransferases"/>
    <property type="match status" value="1"/>
</dbReference>
<evidence type="ECO:0000256" key="5">
    <source>
        <dbReference type="ARBA" id="ARBA00023098"/>
    </source>
</evidence>
<dbReference type="Pfam" id="PF25371">
    <property type="entry name" value="DUF7884"/>
    <property type="match status" value="1"/>
</dbReference>
<accession>A0A4R2NMI2</accession>
<reference evidence="8 9" key="1">
    <citation type="submission" date="2019-03" db="EMBL/GenBank/DDBJ databases">
        <title>Genomic Encyclopedia of Type Strains, Phase IV (KMG-IV): sequencing the most valuable type-strain genomes for metagenomic binning, comparative biology and taxonomic classification.</title>
        <authorList>
            <person name="Goeker M."/>
        </authorList>
    </citation>
    <scope>NUCLEOTIDE SEQUENCE [LARGE SCALE GENOMIC DNA]</scope>
    <source>
        <strain evidence="8 9">DSM 2781</strain>
    </source>
</reference>
<gene>
    <name evidence="8" type="ORF">EV656_10640</name>
</gene>
<feature type="domain" description="DUF7884" evidence="7">
    <location>
        <begin position="11"/>
        <end position="79"/>
    </location>
</feature>
<comment type="similarity">
    <text evidence="1">Belongs to the CFA/CMAS family.</text>
</comment>
<sequence>MLARFVRVGCLEVTFPDGTMRRYGRDASDPLCLHLRDTALLRALVRDPEMALGEGYMDGRLTIGGDRLHDFLTLVLRNRQAGGLPAWARGADVIRFALRDWVQRNTPGKARMNVAHHYDLSNDLYRRFLDTDMQYSCAYFARPDMTLEQAQAAKKAHIAAKLLLQPDMHVLDIGCGWGGMAITLARDYGVRVTAVTLSANQLELGRARVAQAGLSDRVDLRLMDYRKLTGPYDRIVSIGMFEHVGLPQYQTYFGKLRDLLTPDGVALIHTIGRVDRPHRPSGWLTRYIFPGGYVPSLAEVAGPVERSGLWLTDLEVWRLHYARTLAEWLKRFEAELDAVRATHDERFIRMWRYYLTACQATFEVDRQGVFQVQLARRADAVPLTRDYIARLSATGPVAAQ</sequence>
<dbReference type="PIRSF" id="PIRSF003085">
    <property type="entry name" value="CMAS"/>
    <property type="match status" value="1"/>
</dbReference>
<keyword evidence="3" id="KW-0808">Transferase</keyword>
<evidence type="ECO:0000256" key="1">
    <source>
        <dbReference type="ARBA" id="ARBA00010815"/>
    </source>
</evidence>
<feature type="active site" evidence="6">
    <location>
        <position position="358"/>
    </location>
</feature>
<evidence type="ECO:0000256" key="3">
    <source>
        <dbReference type="ARBA" id="ARBA00022679"/>
    </source>
</evidence>
<dbReference type="PANTHER" id="PTHR43667:SF1">
    <property type="entry name" value="CYCLOPROPANE-FATTY-ACYL-PHOSPHOLIPID SYNTHASE"/>
    <property type="match status" value="1"/>
</dbReference>
<dbReference type="InterPro" id="IPR050723">
    <property type="entry name" value="CFA/CMAS"/>
</dbReference>
<evidence type="ECO:0000256" key="6">
    <source>
        <dbReference type="PIRSR" id="PIRSR003085-1"/>
    </source>
</evidence>
<dbReference type="PANTHER" id="PTHR43667">
    <property type="entry name" value="CYCLOPROPANE-FATTY-ACYL-PHOSPHOLIPID SYNTHASE"/>
    <property type="match status" value="1"/>
</dbReference>
<name>A0A4R2NMI2_RHOAD</name>
<dbReference type="GO" id="GO:0008610">
    <property type="term" value="P:lipid biosynthetic process"/>
    <property type="evidence" value="ECO:0007669"/>
    <property type="project" value="InterPro"/>
</dbReference>
<keyword evidence="9" id="KW-1185">Reference proteome</keyword>
<evidence type="ECO:0000313" key="8">
    <source>
        <dbReference type="EMBL" id="TCP22454.1"/>
    </source>
</evidence>
<evidence type="ECO:0000259" key="7">
    <source>
        <dbReference type="Pfam" id="PF25371"/>
    </source>
</evidence>